<name>A0A4R1F0X4_9GAMM</name>
<keyword evidence="3" id="KW-1185">Reference proteome</keyword>
<feature type="transmembrane region" description="Helical" evidence="1">
    <location>
        <begin position="118"/>
        <end position="137"/>
    </location>
</feature>
<evidence type="ECO:0000313" key="3">
    <source>
        <dbReference type="Proteomes" id="UP000294887"/>
    </source>
</evidence>
<evidence type="ECO:0000313" key="2">
    <source>
        <dbReference type="EMBL" id="TCJ86910.1"/>
    </source>
</evidence>
<keyword evidence="1" id="KW-1133">Transmembrane helix</keyword>
<sequence>MAALTCLVVGVSAPLLTLEKMYFFENTVSLLSTIKGLYLQQEWFLFYVIAIFSLCIPAIKIASLVLITNMQFEKGSFLDKTLQIIETFGKWSMLDVFVVALLLVSVKLGVLAKVDVHYGLYVFASSVLLTMGISFWIHKLSK</sequence>
<dbReference type="Pfam" id="PF04403">
    <property type="entry name" value="PqiA"/>
    <property type="match status" value="1"/>
</dbReference>
<dbReference type="AlphaFoldDB" id="A0A4R1F0X4"/>
<evidence type="ECO:0000256" key="1">
    <source>
        <dbReference type="SAM" id="Phobius"/>
    </source>
</evidence>
<dbReference type="Proteomes" id="UP000294887">
    <property type="component" value="Unassembled WGS sequence"/>
</dbReference>
<dbReference type="InterPro" id="IPR007498">
    <property type="entry name" value="PqiA-like"/>
</dbReference>
<reference evidence="2 3" key="1">
    <citation type="submission" date="2019-03" db="EMBL/GenBank/DDBJ databases">
        <title>Genomic Encyclopedia of Type Strains, Phase IV (KMG-IV): sequencing the most valuable type-strain genomes for metagenomic binning, comparative biology and taxonomic classification.</title>
        <authorList>
            <person name="Goeker M."/>
        </authorList>
    </citation>
    <scope>NUCLEOTIDE SEQUENCE [LARGE SCALE GENOMIC DNA]</scope>
    <source>
        <strain evidence="2 3">DSM 24830</strain>
    </source>
</reference>
<accession>A0A4R1F0X4</accession>
<dbReference type="EMBL" id="SMFQ01000003">
    <property type="protein sequence ID" value="TCJ86910.1"/>
    <property type="molecule type" value="Genomic_DNA"/>
</dbReference>
<keyword evidence="1" id="KW-0472">Membrane</keyword>
<feature type="transmembrane region" description="Helical" evidence="1">
    <location>
        <begin position="88"/>
        <end position="112"/>
    </location>
</feature>
<feature type="transmembrane region" description="Helical" evidence="1">
    <location>
        <begin position="44"/>
        <end position="67"/>
    </location>
</feature>
<gene>
    <name evidence="2" type="ORF">EV695_1410</name>
</gene>
<dbReference type="RefSeq" id="WP_207906998.1">
    <property type="nucleotide sequence ID" value="NZ_SMFQ01000003.1"/>
</dbReference>
<organism evidence="2 3">
    <name type="scientific">Cocleimonas flava</name>
    <dbReference type="NCBI Taxonomy" id="634765"/>
    <lineage>
        <taxon>Bacteria</taxon>
        <taxon>Pseudomonadati</taxon>
        <taxon>Pseudomonadota</taxon>
        <taxon>Gammaproteobacteria</taxon>
        <taxon>Thiotrichales</taxon>
        <taxon>Thiotrichaceae</taxon>
        <taxon>Cocleimonas</taxon>
    </lineage>
</organism>
<protein>
    <submittedName>
        <fullName evidence="2">Paraquat-inducible protein A</fullName>
    </submittedName>
</protein>
<comment type="caution">
    <text evidence="2">The sequence shown here is derived from an EMBL/GenBank/DDBJ whole genome shotgun (WGS) entry which is preliminary data.</text>
</comment>
<keyword evidence="1" id="KW-0812">Transmembrane</keyword>
<proteinExistence type="predicted"/>